<keyword evidence="3" id="KW-1185">Reference proteome</keyword>
<gene>
    <name evidence="2" type="ORF">FHS68_005307</name>
</gene>
<proteinExistence type="predicted"/>
<dbReference type="SUPFAM" id="SSF55729">
    <property type="entry name" value="Acyl-CoA N-acyltransferases (Nat)"/>
    <property type="match status" value="1"/>
</dbReference>
<feature type="domain" description="N-acetyltransferase" evidence="1">
    <location>
        <begin position="119"/>
        <end position="248"/>
    </location>
</feature>
<dbReference type="RefSeq" id="WP_167277080.1">
    <property type="nucleotide sequence ID" value="NZ_JAASQJ010000008.1"/>
</dbReference>
<dbReference type="Pfam" id="PF00583">
    <property type="entry name" value="Acetyltransf_1"/>
    <property type="match status" value="1"/>
</dbReference>
<evidence type="ECO:0000313" key="3">
    <source>
        <dbReference type="Proteomes" id="UP001179181"/>
    </source>
</evidence>
<dbReference type="EMBL" id="JAASQJ010000008">
    <property type="protein sequence ID" value="NIJ56109.1"/>
    <property type="molecule type" value="Genomic_DNA"/>
</dbReference>
<comment type="caution">
    <text evidence="2">The sequence shown here is derived from an EMBL/GenBank/DDBJ whole genome shotgun (WGS) entry which is preliminary data.</text>
</comment>
<organism evidence="2 3">
    <name type="scientific">Dyadobacter arcticus</name>
    <dbReference type="NCBI Taxonomy" id="1078754"/>
    <lineage>
        <taxon>Bacteria</taxon>
        <taxon>Pseudomonadati</taxon>
        <taxon>Bacteroidota</taxon>
        <taxon>Cytophagia</taxon>
        <taxon>Cytophagales</taxon>
        <taxon>Spirosomataceae</taxon>
        <taxon>Dyadobacter</taxon>
    </lineage>
</organism>
<dbReference type="InterPro" id="IPR000182">
    <property type="entry name" value="GNAT_dom"/>
</dbReference>
<evidence type="ECO:0000313" key="2">
    <source>
        <dbReference type="EMBL" id="NIJ56109.1"/>
    </source>
</evidence>
<dbReference type="InterPro" id="IPR016181">
    <property type="entry name" value="Acyl_CoA_acyltransferase"/>
</dbReference>
<protein>
    <submittedName>
        <fullName evidence="2">Ribosomal protein S18 acetylase RimI-like enzyme</fullName>
    </submittedName>
</protein>
<dbReference type="Gene3D" id="3.40.630.30">
    <property type="match status" value="1"/>
</dbReference>
<name>A0ABX0UW46_9BACT</name>
<sequence>MKETMNIVEANIDNLLSFWQQAAKPFGYCFESDNLNYCYVENSDWPNRLWFRQEITEESAEAAKDQIHSNSKNLVVPYWDIDKSASCQILERAGFTERSLLIGMSFKLQERSKKQLNLKFARVLSTEQAKVWAEVYPKAFGYRISEELPTKSYKDIEFYLASYQGEPVGTAMVYQTNDVIGVYGVGVIPERRRMGFAEEIMEFVLNRAATLEASYIILQASVMGKGLYDKLGFKEDFTIKNYILNQDI</sequence>
<dbReference type="CDD" id="cd04301">
    <property type="entry name" value="NAT_SF"/>
    <property type="match status" value="1"/>
</dbReference>
<dbReference type="PROSITE" id="PS51186">
    <property type="entry name" value="GNAT"/>
    <property type="match status" value="1"/>
</dbReference>
<evidence type="ECO:0000259" key="1">
    <source>
        <dbReference type="PROSITE" id="PS51186"/>
    </source>
</evidence>
<accession>A0ABX0UW46</accession>
<reference evidence="2 3" key="1">
    <citation type="submission" date="2020-03" db="EMBL/GenBank/DDBJ databases">
        <title>Genomic Encyclopedia of Type Strains, Phase IV (KMG-IV): sequencing the most valuable type-strain genomes for metagenomic binning, comparative biology and taxonomic classification.</title>
        <authorList>
            <person name="Goeker M."/>
        </authorList>
    </citation>
    <scope>NUCLEOTIDE SEQUENCE [LARGE SCALE GENOMIC DNA]</scope>
    <source>
        <strain evidence="2 3">DSM 102865</strain>
    </source>
</reference>
<dbReference type="Proteomes" id="UP001179181">
    <property type="component" value="Unassembled WGS sequence"/>
</dbReference>